<comment type="caution">
    <text evidence="2">The sequence shown here is derived from an EMBL/GenBank/DDBJ whole genome shotgun (WGS) entry which is preliminary data.</text>
</comment>
<evidence type="ECO:0000313" key="3">
    <source>
        <dbReference type="Proteomes" id="UP000249610"/>
    </source>
</evidence>
<evidence type="ECO:0000313" key="2">
    <source>
        <dbReference type="EMBL" id="RAI95310.1"/>
    </source>
</evidence>
<dbReference type="RefSeq" id="WP_111609986.1">
    <property type="nucleotide sequence ID" value="NZ_CP187512.1"/>
</dbReference>
<name>A0A327PSM2_9BACT</name>
<organism evidence="2 3">
    <name type="scientific">Algoriphagus yeomjeoni</name>
    <dbReference type="NCBI Taxonomy" id="291403"/>
    <lineage>
        <taxon>Bacteria</taxon>
        <taxon>Pseudomonadati</taxon>
        <taxon>Bacteroidota</taxon>
        <taxon>Cytophagia</taxon>
        <taxon>Cytophagales</taxon>
        <taxon>Cyclobacteriaceae</taxon>
        <taxon>Algoriphagus</taxon>
    </lineage>
</organism>
<dbReference type="Proteomes" id="UP000249610">
    <property type="component" value="Unassembled WGS sequence"/>
</dbReference>
<reference evidence="2 3" key="1">
    <citation type="submission" date="2018-06" db="EMBL/GenBank/DDBJ databases">
        <title>Genomic Encyclopedia of Archaeal and Bacterial Type Strains, Phase II (KMG-II): from individual species to whole genera.</title>
        <authorList>
            <person name="Goeker M."/>
        </authorList>
    </citation>
    <scope>NUCLEOTIDE SEQUENCE [LARGE SCALE GENOMIC DNA]</scope>
    <source>
        <strain evidence="2 3">DSM 23446</strain>
    </source>
</reference>
<dbReference type="Gene3D" id="2.40.128.490">
    <property type="entry name" value="Uncharacterised protein PF14869, DUF4488"/>
    <property type="match status" value="2"/>
</dbReference>
<evidence type="ECO:0000256" key="1">
    <source>
        <dbReference type="SAM" id="SignalP"/>
    </source>
</evidence>
<dbReference type="OrthoDB" id="706756at2"/>
<accession>A0A327PSM2</accession>
<gene>
    <name evidence="2" type="ORF">LV83_00561</name>
</gene>
<proteinExistence type="predicted"/>
<evidence type="ECO:0008006" key="4">
    <source>
        <dbReference type="Google" id="ProtNLM"/>
    </source>
</evidence>
<feature type="chain" id="PRO_5016265244" description="Membrane or secreted protein" evidence="1">
    <location>
        <begin position="20"/>
        <end position="247"/>
    </location>
</feature>
<sequence length="247" mass="27874">MKATILFITALLFFNLAEAQSLEGAWKLTHQDGQEVTDIEYIKIYQDDYFAYGAKQVADNHFISAGGGPFSYEDGKYMETLDFFTLDPFQVGKTNKYKLDWVNEKMVISSEINGKMLVEIWEKVSDAEDDLTGNWVITGRKRGEEISRSTPGARRTVKILSGGRFQWIAFNSETKEFSGTGGGTYTAKDGKYVESITFFSRDDSRVGANLDFNYEVIDGEWHHSGLSSTGNPIYEIWTPYAIGYQGK</sequence>
<protein>
    <recommendedName>
        <fullName evidence="4">Membrane or secreted protein</fullName>
    </recommendedName>
</protein>
<keyword evidence="1" id="KW-0732">Signal</keyword>
<dbReference type="AlphaFoldDB" id="A0A327PSM2"/>
<keyword evidence="3" id="KW-1185">Reference proteome</keyword>
<dbReference type="EMBL" id="QLLK01000001">
    <property type="protein sequence ID" value="RAI95310.1"/>
    <property type="molecule type" value="Genomic_DNA"/>
</dbReference>
<feature type="signal peptide" evidence="1">
    <location>
        <begin position="1"/>
        <end position="19"/>
    </location>
</feature>